<dbReference type="InterPro" id="IPR036322">
    <property type="entry name" value="WD40_repeat_dom_sf"/>
</dbReference>
<keyword evidence="2" id="KW-0853">WD repeat</keyword>
<evidence type="ECO:0000256" key="2">
    <source>
        <dbReference type="ARBA" id="ARBA00022574"/>
    </source>
</evidence>
<dbReference type="InterPro" id="IPR015943">
    <property type="entry name" value="WD40/YVTN_repeat-like_dom_sf"/>
</dbReference>
<protein>
    <submittedName>
        <fullName evidence="7">WD40 repeat-like protein</fullName>
    </submittedName>
</protein>
<organism evidence="7 8">
    <name type="scientific">Neocallimastix californiae</name>
    <dbReference type="NCBI Taxonomy" id="1754190"/>
    <lineage>
        <taxon>Eukaryota</taxon>
        <taxon>Fungi</taxon>
        <taxon>Fungi incertae sedis</taxon>
        <taxon>Chytridiomycota</taxon>
        <taxon>Chytridiomycota incertae sedis</taxon>
        <taxon>Neocallimastigomycetes</taxon>
        <taxon>Neocallimastigales</taxon>
        <taxon>Neocallimastigaceae</taxon>
        <taxon>Neocallimastix</taxon>
    </lineage>
</organism>
<feature type="domain" description="MIOS-like alpha-solenoid" evidence="6">
    <location>
        <begin position="691"/>
        <end position="777"/>
    </location>
</feature>
<dbReference type="InterPro" id="IPR037593">
    <property type="entry name" value="MIOS/Sea4"/>
</dbReference>
<gene>
    <name evidence="7" type="ORF">LY90DRAFT_389446</name>
</gene>
<feature type="region of interest" description="Disordered" evidence="4">
    <location>
        <begin position="784"/>
        <end position="807"/>
    </location>
</feature>
<accession>A0A1Y2APB8</accession>
<dbReference type="InterPro" id="IPR031488">
    <property type="entry name" value="Zn_ribbon_mio"/>
</dbReference>
<dbReference type="Pfam" id="PF21719">
    <property type="entry name" value="MIOS_a-sol"/>
    <property type="match status" value="2"/>
</dbReference>
<dbReference type="SUPFAM" id="SSF50978">
    <property type="entry name" value="WD40 repeat-like"/>
    <property type="match status" value="1"/>
</dbReference>
<keyword evidence="3" id="KW-0677">Repeat</keyword>
<keyword evidence="8" id="KW-1185">Reference proteome</keyword>
<dbReference type="Pfam" id="PF21720">
    <property type="entry name" value="MIOS_WD40"/>
    <property type="match status" value="2"/>
</dbReference>
<dbReference type="CDD" id="cd16691">
    <property type="entry name" value="mRING-H2-C3H3C2_Mio"/>
    <property type="match status" value="1"/>
</dbReference>
<dbReference type="STRING" id="1754190.A0A1Y2APB8"/>
<evidence type="ECO:0000256" key="4">
    <source>
        <dbReference type="SAM" id="MobiDB-lite"/>
    </source>
</evidence>
<dbReference type="GO" id="GO:0005737">
    <property type="term" value="C:cytoplasm"/>
    <property type="evidence" value="ECO:0007669"/>
    <property type="project" value="TreeGrafter"/>
</dbReference>
<dbReference type="PANTHER" id="PTHR16453">
    <property type="entry name" value="WD40 DOMAIN-CONTAINING PROTEIN MIO FAMILY MEMBER"/>
    <property type="match status" value="1"/>
</dbReference>
<feature type="domain" description="GATOR2 complex protein MIO zinc-ribbon like" evidence="5">
    <location>
        <begin position="1190"/>
        <end position="1329"/>
    </location>
</feature>
<evidence type="ECO:0000256" key="3">
    <source>
        <dbReference type="ARBA" id="ARBA00022737"/>
    </source>
</evidence>
<sequence>MSQQRAKRILWSPHKNISQFLVGVPDLKLYDYYSSSIDGIPQCQLVAINSDNQLINKCFTWSPDPEYQNVIAVGQTTGRTLLIRLNGFSLSSLHNTVPNSAYFPSSSGNSGKIIGEFQPTHSRACNIVAFCPVNTNLLAAGLDKVRNDPCLYIWDVETQLRRSKFSNPNMDIRMDEFKSNNQMNNMYNNMPNINGNNGPQNNDRLNFDKNNMNGNIIPPINNPYDNLQDFKNPPFQYNNNSNFNPHLNINNAYGAGMGNQQISIQQQVRNIGFKNQPVSGINPIYNNSTASPQVIAEKDNSLYHEPNSMMPLKSYNMQNPSPLALYGSSEAVQSAAWFPSGSPKIAAGMAMKYIRIYDVKSNGSNAPSIVISTKSINGVCVDPFNHNRIASFGDDGIIKIWDIRYISHNNDALISINSEYKQGISQILWSPIRSGFLAACGNNSQYLNLWNIQEGITKGTGSLNLNTQSFKFNNSGITVNNNIDATQNINEITNNTTELDNNSIYKVTVNNKNTEIILDSKASNNNQNNNNNEYIKYSNNNLNSNNNSNNVIVGKSNSKQECSNIPIVWKMRQVKSISSGAITTFAWIPTSSNSASCSQRVIAVVKDSIIEVLDFNEPFKMTWHPLGGLTCSNTHSLTMYDTTSKPDLNDNNFKKVNNHINNLLNQPNNMKISPNAIPPLQLMQNDISVIMRERAIAGYSMDITKNLNIPGLTNELVELWSWLNEIRNLSHEGKTLLNGKNYALMGILSIINESKKPSQKLNISQKNEISKRRMSKSYANAVSQNINKNENYSDKKNIHINPENRQYNEQEMSEQEKKHLYRLSGGNSELNQNYLYQNYSPSLTGRNEYDENVPTPQGRPYNQNSMQNITVDQNTNNSTNYLLNEQQQQQRIIQLYQNSDLPFPIYYSPERELALNLCGWDLRNDQSEVELAIQSLERVGEFEKAAGWAIFHLSSLERAIKALNSSNYENHKLVATALAGFTNINNNNNNVWKELCKSLSFDLVDPYLRSIFRLLSNPTGNEKDSWNIILNEPGISLGDRVSIALRFLNDNDLDNYLKDIASFSINNGNLEGLLLTGLTPLGIELFEQYINKTGDIQTTCLVLSQVVPKVFNNNKVTEWVENYRLLLDRWQLFHIRVYFDIARRKIADSISDELSNQMNNKLAISNQSNNNSNNSNLSSIPIPSQIYVRCNFCNQSITHNLLNSSKTNGPNNVSGNPNVLASAAQSAAGASGATNTPNQYKSSACPNCRKALPRCSLCMLLMGTPIDTLQNQRKGNHTNISENEDPQNSFNYWFTWCQSCFHGGHAIHMMEWFENHDECPVSNCNCKCNLLE</sequence>
<dbReference type="InterPro" id="IPR001680">
    <property type="entry name" value="WD40_rpt"/>
</dbReference>
<evidence type="ECO:0000313" key="7">
    <source>
        <dbReference type="EMBL" id="ORY24336.1"/>
    </source>
</evidence>
<dbReference type="Gene3D" id="2.130.10.10">
    <property type="entry name" value="YVTN repeat-like/Quinoprotein amine dehydrogenase"/>
    <property type="match status" value="2"/>
</dbReference>
<name>A0A1Y2APB8_9FUNG</name>
<dbReference type="GO" id="GO:1904263">
    <property type="term" value="P:positive regulation of TORC1 signaling"/>
    <property type="evidence" value="ECO:0007669"/>
    <property type="project" value="TreeGrafter"/>
</dbReference>
<dbReference type="Pfam" id="PF17034">
    <property type="entry name" value="zinc_ribbon_16"/>
    <property type="match status" value="1"/>
</dbReference>
<proteinExistence type="inferred from homology"/>
<dbReference type="PANTHER" id="PTHR16453:SF9">
    <property type="entry name" value="GATOR COMPLEX PROTEIN MIOS"/>
    <property type="match status" value="1"/>
</dbReference>
<evidence type="ECO:0000313" key="8">
    <source>
        <dbReference type="Proteomes" id="UP000193920"/>
    </source>
</evidence>
<dbReference type="OrthoDB" id="341486at2759"/>
<evidence type="ECO:0000259" key="5">
    <source>
        <dbReference type="Pfam" id="PF17034"/>
    </source>
</evidence>
<dbReference type="SMART" id="SM00320">
    <property type="entry name" value="WD40"/>
    <property type="match status" value="5"/>
</dbReference>
<feature type="domain" description="MIOS-like alpha-solenoid" evidence="6">
    <location>
        <begin position="886"/>
        <end position="1047"/>
    </location>
</feature>
<comment type="caution">
    <text evidence="7">The sequence shown here is derived from an EMBL/GenBank/DDBJ whole genome shotgun (WGS) entry which is preliminary data.</text>
</comment>
<reference evidence="7 8" key="1">
    <citation type="submission" date="2016-08" db="EMBL/GenBank/DDBJ databases">
        <title>A Parts List for Fungal Cellulosomes Revealed by Comparative Genomics.</title>
        <authorList>
            <consortium name="DOE Joint Genome Institute"/>
            <person name="Haitjema C.H."/>
            <person name="Gilmore S.P."/>
            <person name="Henske J.K."/>
            <person name="Solomon K.V."/>
            <person name="De Groot R."/>
            <person name="Kuo A."/>
            <person name="Mondo S.J."/>
            <person name="Salamov A.A."/>
            <person name="Labutti K."/>
            <person name="Zhao Z."/>
            <person name="Chiniquy J."/>
            <person name="Barry K."/>
            <person name="Brewer H.M."/>
            <person name="Purvine S.O."/>
            <person name="Wright A.T."/>
            <person name="Boxma B."/>
            <person name="Van Alen T."/>
            <person name="Hackstein J.H."/>
            <person name="Baker S.E."/>
            <person name="Grigoriev I.V."/>
            <person name="O'Malley M.A."/>
        </authorList>
    </citation>
    <scope>NUCLEOTIDE SEQUENCE [LARGE SCALE GENOMIC DNA]</scope>
    <source>
        <strain evidence="7 8">G1</strain>
    </source>
</reference>
<dbReference type="Proteomes" id="UP000193920">
    <property type="component" value="Unassembled WGS sequence"/>
</dbReference>
<dbReference type="EMBL" id="MCOG01000223">
    <property type="protein sequence ID" value="ORY24336.1"/>
    <property type="molecule type" value="Genomic_DNA"/>
</dbReference>
<evidence type="ECO:0000256" key="1">
    <source>
        <dbReference type="ARBA" id="ARBA00009713"/>
    </source>
</evidence>
<comment type="similarity">
    <text evidence="1">Belongs to the WD repeat mio family.</text>
</comment>
<dbReference type="InterPro" id="IPR049092">
    <property type="entry name" value="MIOS_a-sol"/>
</dbReference>
<evidence type="ECO:0000259" key="6">
    <source>
        <dbReference type="Pfam" id="PF21719"/>
    </source>
</evidence>